<evidence type="ECO:0000313" key="2">
    <source>
        <dbReference type="Proteomes" id="UP000553776"/>
    </source>
</evidence>
<dbReference type="AlphaFoldDB" id="A0A841TP69"/>
<gene>
    <name evidence="1" type="ORF">H7B90_00875</name>
</gene>
<evidence type="ECO:0000313" key="1">
    <source>
        <dbReference type="EMBL" id="MBB6689945.1"/>
    </source>
</evidence>
<sequence length="94" mass="10305">MEVSLDISEKGASFRIKPALTFCPPVLMIESQAGTVSMTASDDALAELADALHRHLQFVGYYEQPDSDRILAAECEATIEAESHELPLDQRRVG</sequence>
<keyword evidence="2" id="KW-1185">Reference proteome</keyword>
<dbReference type="RefSeq" id="WP_185133967.1">
    <property type="nucleotide sequence ID" value="NZ_JACJVR010000002.1"/>
</dbReference>
<comment type="caution">
    <text evidence="1">The sequence shown here is derived from an EMBL/GenBank/DDBJ whole genome shotgun (WGS) entry which is preliminary data.</text>
</comment>
<reference evidence="1 2" key="1">
    <citation type="submission" date="2020-08" db="EMBL/GenBank/DDBJ databases">
        <title>Cohnella phylogeny.</title>
        <authorList>
            <person name="Dunlap C."/>
        </authorList>
    </citation>
    <scope>NUCLEOTIDE SEQUENCE [LARGE SCALE GENOMIC DNA]</scope>
    <source>
        <strain evidence="1 2">DSM 25239</strain>
    </source>
</reference>
<dbReference type="EMBL" id="JACJVR010000002">
    <property type="protein sequence ID" value="MBB6689945.1"/>
    <property type="molecule type" value="Genomic_DNA"/>
</dbReference>
<organism evidence="1 2">
    <name type="scientific">Cohnella xylanilytica</name>
    <dbReference type="NCBI Taxonomy" id="557555"/>
    <lineage>
        <taxon>Bacteria</taxon>
        <taxon>Bacillati</taxon>
        <taxon>Bacillota</taxon>
        <taxon>Bacilli</taxon>
        <taxon>Bacillales</taxon>
        <taxon>Paenibacillaceae</taxon>
        <taxon>Cohnella</taxon>
    </lineage>
</organism>
<name>A0A841TP69_9BACL</name>
<accession>A0A841TP69</accession>
<protein>
    <submittedName>
        <fullName evidence="1">Uncharacterized protein</fullName>
    </submittedName>
</protein>
<dbReference type="Proteomes" id="UP000553776">
    <property type="component" value="Unassembled WGS sequence"/>
</dbReference>
<proteinExistence type="predicted"/>